<keyword evidence="4 6" id="KW-1133">Transmembrane helix</keyword>
<accession>A0AAV3UJ32</accession>
<evidence type="ECO:0000313" key="7">
    <source>
        <dbReference type="EMBL" id="GAA5052791.1"/>
    </source>
</evidence>
<evidence type="ECO:0000256" key="3">
    <source>
        <dbReference type="ARBA" id="ARBA00022692"/>
    </source>
</evidence>
<feature type="transmembrane region" description="Helical" evidence="6">
    <location>
        <begin position="129"/>
        <end position="152"/>
    </location>
</feature>
<feature type="transmembrane region" description="Helical" evidence="6">
    <location>
        <begin position="216"/>
        <end position="235"/>
    </location>
</feature>
<feature type="transmembrane region" description="Helical" evidence="6">
    <location>
        <begin position="72"/>
        <end position="93"/>
    </location>
</feature>
<comment type="caution">
    <text evidence="7">The sequence shown here is derived from an EMBL/GenBank/DDBJ whole genome shotgun (WGS) entry which is preliminary data.</text>
</comment>
<sequence length="377" mass="38794">MSDSNSETARDVLDRVAAAMLKMSIIERFVISMAAIILALFVGLLVVATTGYNPAAFSQNMLEGAFGSEAAIAQTLMFTTLFILTGVSVSIAFRAGVFNIGVQGQFIVGGFATVLSILWTAPLLPEGTIGGVILIIVGTLAAIVAGGAYAAVPGILKAYGGANEIVTTIMLNFIAIGTVGWLVEGPFRGEGQSAPNTERLPEYAELPQLIYNSPSFSVVGLGVAFLIAAIIAILMSRTSFGYDIITSGHQESAAAYSGVNAKRMVVITMTVSGMVAGIAGAIFTIMIQGYYSDPAGIGSYGYDAIAVSLLAANHPLGVIPAGLLFGSLDSAGSYIGLSSDVPAELINGTVGLVVLFIAAPELFRMAAKRTGLGGDEQ</sequence>
<feature type="transmembrane region" description="Helical" evidence="6">
    <location>
        <begin position="265"/>
        <end position="291"/>
    </location>
</feature>
<dbReference type="CDD" id="cd06580">
    <property type="entry name" value="TM_PBP1_transp_TpRbsC_like"/>
    <property type="match status" value="1"/>
</dbReference>
<organism evidence="7 8">
    <name type="scientific">Haladaptatus pallidirubidus</name>
    <dbReference type="NCBI Taxonomy" id="1008152"/>
    <lineage>
        <taxon>Archaea</taxon>
        <taxon>Methanobacteriati</taxon>
        <taxon>Methanobacteriota</taxon>
        <taxon>Stenosarchaea group</taxon>
        <taxon>Halobacteria</taxon>
        <taxon>Halobacteriales</taxon>
        <taxon>Haladaptataceae</taxon>
        <taxon>Haladaptatus</taxon>
    </lineage>
</organism>
<reference evidence="7 8" key="1">
    <citation type="journal article" date="2019" name="Int. J. Syst. Evol. Microbiol.">
        <title>The Global Catalogue of Microorganisms (GCM) 10K type strain sequencing project: providing services to taxonomists for standard genome sequencing and annotation.</title>
        <authorList>
            <consortium name="The Broad Institute Genomics Platform"/>
            <consortium name="The Broad Institute Genome Sequencing Center for Infectious Disease"/>
            <person name="Wu L."/>
            <person name="Ma J."/>
        </authorList>
    </citation>
    <scope>NUCLEOTIDE SEQUENCE [LARGE SCALE GENOMIC DNA]</scope>
    <source>
        <strain evidence="7 8">JCM 17504</strain>
    </source>
</reference>
<dbReference type="GO" id="GO:0022857">
    <property type="term" value="F:transmembrane transporter activity"/>
    <property type="evidence" value="ECO:0007669"/>
    <property type="project" value="InterPro"/>
</dbReference>
<name>A0AAV3UJ32_9EURY</name>
<dbReference type="EMBL" id="BAABKX010000013">
    <property type="protein sequence ID" value="GAA5052791.1"/>
    <property type="molecule type" value="Genomic_DNA"/>
</dbReference>
<evidence type="ECO:0000256" key="4">
    <source>
        <dbReference type="ARBA" id="ARBA00022989"/>
    </source>
</evidence>
<feature type="transmembrane region" description="Helical" evidence="6">
    <location>
        <begin position="105"/>
        <end position="123"/>
    </location>
</feature>
<dbReference type="PANTHER" id="PTHR47089">
    <property type="entry name" value="ABC TRANSPORTER, PERMEASE PROTEIN"/>
    <property type="match status" value="1"/>
</dbReference>
<dbReference type="GeneID" id="68617009"/>
<protein>
    <submittedName>
        <fullName evidence="7">ABC transporter permease</fullName>
    </submittedName>
</protein>
<evidence type="ECO:0000256" key="6">
    <source>
        <dbReference type="SAM" id="Phobius"/>
    </source>
</evidence>
<evidence type="ECO:0000256" key="2">
    <source>
        <dbReference type="ARBA" id="ARBA00022475"/>
    </source>
</evidence>
<dbReference type="Proteomes" id="UP001501729">
    <property type="component" value="Unassembled WGS sequence"/>
</dbReference>
<dbReference type="GO" id="GO:0005886">
    <property type="term" value="C:plasma membrane"/>
    <property type="evidence" value="ECO:0007669"/>
    <property type="project" value="UniProtKB-SubCell"/>
</dbReference>
<dbReference type="InterPro" id="IPR001851">
    <property type="entry name" value="ABC_transp_permease"/>
</dbReference>
<keyword evidence="5 6" id="KW-0472">Membrane</keyword>
<proteinExistence type="predicted"/>
<gene>
    <name evidence="7" type="ORF">GCM10025751_29340</name>
</gene>
<evidence type="ECO:0000313" key="8">
    <source>
        <dbReference type="Proteomes" id="UP001501729"/>
    </source>
</evidence>
<dbReference type="RefSeq" id="WP_227778259.1">
    <property type="nucleotide sequence ID" value="NZ_BAABKX010000013.1"/>
</dbReference>
<keyword evidence="8" id="KW-1185">Reference proteome</keyword>
<evidence type="ECO:0000256" key="1">
    <source>
        <dbReference type="ARBA" id="ARBA00004651"/>
    </source>
</evidence>
<comment type="subcellular location">
    <subcellularLocation>
        <location evidence="1">Cell membrane</location>
        <topology evidence="1">Multi-pass membrane protein</topology>
    </subcellularLocation>
</comment>
<keyword evidence="2" id="KW-1003">Cell membrane</keyword>
<keyword evidence="3 6" id="KW-0812">Transmembrane</keyword>
<feature type="transmembrane region" description="Helical" evidence="6">
    <location>
        <begin position="29"/>
        <end position="52"/>
    </location>
</feature>
<feature type="transmembrane region" description="Helical" evidence="6">
    <location>
        <begin position="345"/>
        <end position="363"/>
    </location>
</feature>
<feature type="transmembrane region" description="Helical" evidence="6">
    <location>
        <begin position="164"/>
        <end position="183"/>
    </location>
</feature>
<dbReference type="Pfam" id="PF02653">
    <property type="entry name" value="BPD_transp_2"/>
    <property type="match status" value="1"/>
</dbReference>
<dbReference type="AlphaFoldDB" id="A0AAV3UJ32"/>
<dbReference type="PANTHER" id="PTHR47089:SF1">
    <property type="entry name" value="GUANOSINE ABC TRANSPORTER PERMEASE PROTEIN NUPP"/>
    <property type="match status" value="1"/>
</dbReference>
<evidence type="ECO:0000256" key="5">
    <source>
        <dbReference type="ARBA" id="ARBA00023136"/>
    </source>
</evidence>